<dbReference type="InterPro" id="IPR019181">
    <property type="entry name" value="LSM12_ABD"/>
</dbReference>
<evidence type="ECO:0000259" key="2">
    <source>
        <dbReference type="PROSITE" id="PS52001"/>
    </source>
</evidence>
<reference evidence="4" key="1">
    <citation type="journal article" date="2018" name="Nat. Microbiol.">
        <title>Leveraging single-cell genomics to expand the fungal tree of life.</title>
        <authorList>
            <person name="Ahrendt S.R."/>
            <person name="Quandt C.A."/>
            <person name="Ciobanu D."/>
            <person name="Clum A."/>
            <person name="Salamov A."/>
            <person name="Andreopoulos B."/>
            <person name="Cheng J.F."/>
            <person name="Woyke T."/>
            <person name="Pelin A."/>
            <person name="Henrissat B."/>
            <person name="Reynolds N.K."/>
            <person name="Benny G.L."/>
            <person name="Smith M.E."/>
            <person name="James T.Y."/>
            <person name="Grigoriev I.V."/>
        </authorList>
    </citation>
    <scope>NUCLEOTIDE SEQUENCE [LARGE SCALE GENOMIC DNA]</scope>
    <source>
        <strain evidence="4">RSA 468</strain>
    </source>
</reference>
<feature type="compositionally biased region" description="Low complexity" evidence="1">
    <location>
        <begin position="39"/>
        <end position="71"/>
    </location>
</feature>
<proteinExistence type="predicted"/>
<sequence>MDYRAAATQSLKAPAKPAAPPAGRALRASVSGHGSLSGTAGATTTTTVTATAVATPPEKTTTPPKQTLKTTMGANPPAATHDPSKNAKAPQPSTAKATPASAPVTNGKDAAVSGPAPTAKAAPGATISYSAAAAAAAAKAKAQPAPRPAASASTPTPTPTKPTGGPPGLPAPTPTPSNGGGAAPPTGPSTDKPSPSSSATSLAIQQARGHYVSITTVDDRTFEGLIYNYDLVTGCLVLLSDIKPEDRSRLAPDTSASATPAAKPDTAKNSRPAMCPPPASQRAQIKAPQGKRVDIIMVKQIKAFALMTSGATTEPPRGSGPMAQVLPIKEIPASMVLQTFAPQWVNIEKVQQRFNQSLKETEDYILKIGVGVTQEAQSIFDALNKTLPCRWAKDSIVVLDEVIIKPPYEPENCLANPSAASLLARVKLVLQGERHRLVNTAN</sequence>
<accession>A0A4P9ZNI8</accession>
<dbReference type="EMBL" id="ML002999">
    <property type="protein sequence ID" value="RKP34986.1"/>
    <property type="molecule type" value="Genomic_DNA"/>
</dbReference>
<feature type="domain" description="AD" evidence="2">
    <location>
        <begin position="343"/>
        <end position="438"/>
    </location>
</feature>
<feature type="region of interest" description="Disordered" evidence="1">
    <location>
        <begin position="247"/>
        <end position="288"/>
    </location>
</feature>
<dbReference type="SMART" id="SM00995">
    <property type="entry name" value="AD"/>
    <property type="match status" value="1"/>
</dbReference>
<dbReference type="AlphaFoldDB" id="A0A4P9ZNI8"/>
<dbReference type="InterPro" id="IPR047574">
    <property type="entry name" value="AD"/>
</dbReference>
<dbReference type="PROSITE" id="PS52001">
    <property type="entry name" value="AD"/>
    <property type="match status" value="1"/>
</dbReference>
<evidence type="ECO:0000313" key="3">
    <source>
        <dbReference type="EMBL" id="RKP34986.1"/>
    </source>
</evidence>
<dbReference type="STRING" id="215637.A0A4P9ZNI8"/>
<name>A0A4P9ZNI8_9FUNG</name>
<feature type="compositionally biased region" description="Low complexity" evidence="1">
    <location>
        <begin position="251"/>
        <end position="264"/>
    </location>
</feature>
<feature type="compositionally biased region" description="Low complexity" evidence="1">
    <location>
        <begin position="11"/>
        <end position="28"/>
    </location>
</feature>
<organism evidence="3 4">
    <name type="scientific">Dimargaris cristalligena</name>
    <dbReference type="NCBI Taxonomy" id="215637"/>
    <lineage>
        <taxon>Eukaryota</taxon>
        <taxon>Fungi</taxon>
        <taxon>Fungi incertae sedis</taxon>
        <taxon>Zoopagomycota</taxon>
        <taxon>Kickxellomycotina</taxon>
        <taxon>Dimargaritomycetes</taxon>
        <taxon>Dimargaritales</taxon>
        <taxon>Dimargaritaceae</taxon>
        <taxon>Dimargaris</taxon>
    </lineage>
</organism>
<feature type="region of interest" description="Disordered" evidence="1">
    <location>
        <begin position="140"/>
        <end position="203"/>
    </location>
</feature>
<dbReference type="InterPro" id="IPR039683">
    <property type="entry name" value="Lsm12-like"/>
</dbReference>
<feature type="compositionally biased region" description="Polar residues" evidence="1">
    <location>
        <begin position="191"/>
        <end position="203"/>
    </location>
</feature>
<feature type="compositionally biased region" description="Low complexity" evidence="1">
    <location>
        <begin position="87"/>
        <end position="103"/>
    </location>
</feature>
<evidence type="ECO:0000313" key="4">
    <source>
        <dbReference type="Proteomes" id="UP000268162"/>
    </source>
</evidence>
<evidence type="ECO:0000256" key="1">
    <source>
        <dbReference type="SAM" id="MobiDB-lite"/>
    </source>
</evidence>
<feature type="compositionally biased region" description="Low complexity" evidence="1">
    <location>
        <begin position="140"/>
        <end position="155"/>
    </location>
</feature>
<dbReference type="Pfam" id="PF09793">
    <property type="entry name" value="AD"/>
    <property type="match status" value="1"/>
</dbReference>
<protein>
    <submittedName>
        <fullName evidence="3">Anticodon-binding domain-containing protein</fullName>
    </submittedName>
</protein>
<feature type="region of interest" description="Disordered" evidence="1">
    <location>
        <begin position="1"/>
        <end position="122"/>
    </location>
</feature>
<dbReference type="PANTHER" id="PTHR13542">
    <property type="entry name" value="LSM12 HOMOLOG"/>
    <property type="match status" value="1"/>
</dbReference>
<feature type="compositionally biased region" description="Pro residues" evidence="1">
    <location>
        <begin position="156"/>
        <end position="175"/>
    </location>
</feature>
<gene>
    <name evidence="3" type="ORF">BJ085DRAFT_36583</name>
</gene>
<dbReference type="Proteomes" id="UP000268162">
    <property type="component" value="Unassembled WGS sequence"/>
</dbReference>
<keyword evidence="4" id="KW-1185">Reference proteome</keyword>